<dbReference type="InterPro" id="IPR006270">
    <property type="entry name" value="Strep_his_triad_rpt"/>
</dbReference>
<evidence type="ECO:0000313" key="4">
    <source>
        <dbReference type="Proteomes" id="UP000280759"/>
    </source>
</evidence>
<evidence type="ECO:0000313" key="3">
    <source>
        <dbReference type="EMBL" id="VDC41613.1"/>
    </source>
</evidence>
<proteinExistence type="predicted"/>
<dbReference type="SUPFAM" id="SSF142887">
    <property type="entry name" value="PhtA domain-like"/>
    <property type="match status" value="3"/>
</dbReference>
<feature type="compositionally biased region" description="Basic and acidic residues" evidence="1">
    <location>
        <begin position="780"/>
        <end position="792"/>
    </location>
</feature>
<keyword evidence="4" id="KW-1185">Reference proteome</keyword>
<feature type="chain" id="PRO_5038996682" description="Histidine triad protein" evidence="2">
    <location>
        <begin position="23"/>
        <end position="813"/>
    </location>
</feature>
<dbReference type="PROSITE" id="PS51257">
    <property type="entry name" value="PROKAR_LIPOPROTEIN"/>
    <property type="match status" value="1"/>
</dbReference>
<dbReference type="InterPro" id="IPR023832">
    <property type="entry name" value="His_triad_protein"/>
</dbReference>
<protein>
    <recommendedName>
        <fullName evidence="5">Histidine triad protein</fullName>
    </recommendedName>
</protein>
<sequence length="813" mass="92007" precursor="true">MKRNRHSLYLTGILLTCSLALTACHSTSQTNHSQDSKSYQKTTKTKKPRHKKLSKKGMRKDISGIDKPTDDGFLLTDESQIESKTDTGIIVKHGDHKHFFFYSDLKGTKWDYLIPKDYKGHVSPKAINAGHNNSQGFLGQTEDGYVFNPSDIVSEDANGYTVRHGDHYHYILKSTLGTSTLQQISRNSYSIPSVPPVIHQKGGGVSGIDFRTSDGFLFDGTNISGVTSTGILVKHGNHLHPISFDVLQQSKWSYLVNQYKKQSKDEHTSTLTQEDADFQVKRAYLAKELHVEISQIKKVVNEGKVGLEYPHGDHTHVVFLSELDINKPFESPEDHIMRQEAGESIEQRKERLIKEYMERFKVKREDITIDGNYMSVRHGDHAHVYKIDPNLPDDPERDVKTETTNLDVEQQLVYGPFYTEGSAESLTRKGVYQKYNPKGLQNIKNFVLLTFSTNSDYGNLLVDGHKTKRVYYLVRKDLNWEDLNIQRPDAVKDEGRVFKGWANELPTSGKMEREHRSFYVDFDRNKKQPTKNVYGPEDDVSEIDLEGYVPIKYTVLQNGSVKLGDVTQGGFSYYVKPGLTWKEAWENGLKEPTPIPNDHYEFIEWRHISFDGRNADDKVSTTISMAAFGTTNLKIGPYFAKNPDNPTDIHDPSRHPNYFWHNPKNYVAVAFKAGNGGELVSPIGRGKSLVYLIRKGTSLSEAKVLPPSTQPQKGYRQDYSHIIVSEADYNAPVTEDKVYNILFKNIADDNDTDDTNASDSWLDEFLSPSSTSDETVAEPGEERAPEALNSDKDELESPEADHSVANPMPYEGN</sequence>
<dbReference type="Pfam" id="PF04270">
    <property type="entry name" value="Strep_his_triad"/>
    <property type="match status" value="4"/>
</dbReference>
<reference evidence="3 4" key="1">
    <citation type="submission" date="2018-10" db="EMBL/GenBank/DDBJ databases">
        <authorList>
            <consortium name="Molecular Microbiology and Infection Unit (UMMI)"/>
            <person name="Machado M."/>
        </authorList>
    </citation>
    <scope>NUCLEOTIDE SEQUENCE [LARGE SCALE GENOMIC DNA]</scope>
    <source>
        <strain evidence="3">FMV2238.02</strain>
    </source>
</reference>
<accession>A0A3P5XM95</accession>
<evidence type="ECO:0000256" key="1">
    <source>
        <dbReference type="SAM" id="MobiDB-lite"/>
    </source>
</evidence>
<dbReference type="Gene3D" id="3.10.50.90">
    <property type="match status" value="3"/>
</dbReference>
<feature type="region of interest" description="Disordered" evidence="1">
    <location>
        <begin position="748"/>
        <end position="813"/>
    </location>
</feature>
<name>A0A3P5XM95_STRCB</name>
<feature type="signal peptide" evidence="2">
    <location>
        <begin position="1"/>
        <end position="22"/>
    </location>
</feature>
<dbReference type="AlphaFoldDB" id="A0A3P5XM95"/>
<organism evidence="3 4">
    <name type="scientific">Streptococcus canis</name>
    <dbReference type="NCBI Taxonomy" id="1329"/>
    <lineage>
        <taxon>Bacteria</taxon>
        <taxon>Bacillati</taxon>
        <taxon>Bacillota</taxon>
        <taxon>Bacilli</taxon>
        <taxon>Lactobacillales</taxon>
        <taxon>Streptococcaceae</taxon>
        <taxon>Streptococcus</taxon>
    </lineage>
</organism>
<feature type="compositionally biased region" description="Basic residues" evidence="1">
    <location>
        <begin position="43"/>
        <end position="58"/>
    </location>
</feature>
<gene>
    <name evidence="3" type="ORF">FMV2238Y02_01010</name>
</gene>
<evidence type="ECO:0008006" key="5">
    <source>
        <dbReference type="Google" id="ProtNLM"/>
    </source>
</evidence>
<dbReference type="InterPro" id="IPR037228">
    <property type="entry name" value="PhtA_dom_sf"/>
</dbReference>
<feature type="region of interest" description="Disordered" evidence="1">
    <location>
        <begin position="29"/>
        <end position="61"/>
    </location>
</feature>
<dbReference type="RefSeq" id="WP_125073658.1">
    <property type="nucleotide sequence ID" value="NZ_CP053792.1"/>
</dbReference>
<evidence type="ECO:0000256" key="2">
    <source>
        <dbReference type="SAM" id="SignalP"/>
    </source>
</evidence>
<dbReference type="NCBIfam" id="TIGR01363">
    <property type="entry name" value="strep_his_triad"/>
    <property type="match status" value="1"/>
</dbReference>
<dbReference type="EMBL" id="UXEP01000001">
    <property type="protein sequence ID" value="VDC41613.1"/>
    <property type="molecule type" value="Genomic_DNA"/>
</dbReference>
<keyword evidence="2" id="KW-0732">Signal</keyword>
<feature type="compositionally biased region" description="Polar residues" evidence="1">
    <location>
        <begin position="29"/>
        <end position="40"/>
    </location>
</feature>
<dbReference type="Proteomes" id="UP000280759">
    <property type="component" value="Unassembled WGS sequence"/>
</dbReference>